<dbReference type="FunFam" id="1.25.10.10:FF:000002">
    <property type="entry name" value="AP complex subunit beta"/>
    <property type="match status" value="1"/>
</dbReference>
<feature type="domain" description="Beta-adaptin appendage C-terminal subdomain" evidence="12">
    <location>
        <begin position="767"/>
        <end position="883"/>
    </location>
</feature>
<dbReference type="SUPFAM" id="SSF55711">
    <property type="entry name" value="Subdomain of clathrin and coatomer appendage domain"/>
    <property type="match status" value="1"/>
</dbReference>
<evidence type="ECO:0000256" key="10">
    <source>
        <dbReference type="ARBA" id="ARBA00065056"/>
    </source>
</evidence>
<dbReference type="GO" id="GO:0030131">
    <property type="term" value="C:clathrin adaptor complex"/>
    <property type="evidence" value="ECO:0007669"/>
    <property type="project" value="InterPro"/>
</dbReference>
<dbReference type="SUPFAM" id="SSF49348">
    <property type="entry name" value="Clathrin adaptor appendage domain"/>
    <property type="match status" value="1"/>
</dbReference>
<dbReference type="InterPro" id="IPR015151">
    <property type="entry name" value="B-adaptin_app_sub_C"/>
</dbReference>
<dbReference type="InterPro" id="IPR013037">
    <property type="entry name" value="Clathrin_b-adaptin_app_Ig-like"/>
</dbReference>
<dbReference type="InterPro" id="IPR002553">
    <property type="entry name" value="Clathrin/coatomer_adapt-like_N"/>
</dbReference>
<dbReference type="InterPro" id="IPR009028">
    <property type="entry name" value="Coatomer/calthrin_app_sub_C"/>
</dbReference>
<evidence type="ECO:0000256" key="6">
    <source>
        <dbReference type="ARBA" id="ARBA00023034"/>
    </source>
</evidence>
<dbReference type="SUPFAM" id="SSF48371">
    <property type="entry name" value="ARM repeat"/>
    <property type="match status" value="1"/>
</dbReference>
<sequence length="884" mass="97875">MANKILGKDAGGSDSRFFTTQTKGEMHELRLELHSTDRTTKVDAVKKVIASMTVGKDVSMLFTDVLNCVQTGNIELKKLVYLYLINYAKSQPELTLLAVNTFVKDASDPNPLIRALAVRTMGCIRVDRITEYLCEPLSRALRDEDPYVRKTAAVCVAKLYDIAPDLVQERGFLDVLHDLISDSNPSVVANGVAALSEISETSGRDVMKISAGVLQKLLAALNECTEWGQVFILDSLAKYTPADGREAEGIIERVTPRLQHANAAVVMSAVKVILNYMDALQNSDAIRNLTRKLAPPLVTLLNSEPEIQYVALRNINLIVQKRPNILENEIKVFFCKYNDPIYVKMEKLEIIIKLCAEKNIDQVLLELKEYATEVDVDFVRKAVSSIGRCAVKLERAAERCIGVLLELIQTKVNYVVQESVIVIKDIFRRYPNRYESIIATLCDNLDTLDEPLAKASMIWIIGEYAERIDNADELLDTFLETFEEEDPAVQLQLLTATVKCFLKAPEDTQDMVQRVLNMATEESDNPDLRDRGFIYWRLLSTDPEAAKMVVLGDKPVIEDDTFRLEPPLLNTLIGQIATLSSVYHKPPEAFVVRGGKGAGAYEEEEEEEEEDEEYEDENDVAAGGGADLLDMGGLSVNEPKVQMTQVCTADKSGGIDIHAGFRQANNVILMELEFQNISSSTPLSSFAIQLNKNSFGLSPANQQILCNPPVPAGGRGHNSVELVVTPSMLAPAPSGQPASSQVQVAIKNMATGFVFYFACNFNFAALFSPDGALDRSAFIEAWKSIDDRKELYGTVSDLPPASTDIDQVQAKFRANNVFFIARRPVPNAEGQEVVYFSMRTVTEQDFLLELTFKQGVPACKICLKTESAAYGLLAKTALENLLRA</sequence>
<dbReference type="InterPro" id="IPR013041">
    <property type="entry name" value="Clathrin_app_Ig-like_sf"/>
</dbReference>
<feature type="region of interest" description="Disordered" evidence="11">
    <location>
        <begin position="595"/>
        <end position="618"/>
    </location>
</feature>
<accession>A0A7S1VQ66</accession>
<keyword evidence="4" id="KW-0813">Transport</keyword>
<dbReference type="EMBL" id="HBGK01047867">
    <property type="protein sequence ID" value="CAD9307624.1"/>
    <property type="molecule type" value="Transcribed_RNA"/>
</dbReference>
<dbReference type="FunFam" id="3.30.310.10:FF:000012">
    <property type="entry name" value="Beta-adaptin-like protein"/>
    <property type="match status" value="1"/>
</dbReference>
<feature type="compositionally biased region" description="Acidic residues" evidence="11">
    <location>
        <begin position="601"/>
        <end position="618"/>
    </location>
</feature>
<dbReference type="Gene3D" id="1.25.10.10">
    <property type="entry name" value="Leucine-rich Repeat Variant"/>
    <property type="match status" value="1"/>
</dbReference>
<gene>
    <name evidence="13" type="ORF">GOCE00092_LOCUS25126</name>
</gene>
<proteinExistence type="inferred from homology"/>
<comment type="function">
    <text evidence="9">Subunit of clathrin-associated adaptor protein complex that plays a role in protein sorting in the late-Golgi/trans-Golgi network (TGN) and/or endosomes. The AP complexes mediate both the recruitment of clathrin to membranes and the recognition of sorting signals within the cytosolic tails of transmembrane cargo molecules.</text>
</comment>
<evidence type="ECO:0000256" key="7">
    <source>
        <dbReference type="ARBA" id="ARBA00023136"/>
    </source>
</evidence>
<evidence type="ECO:0000256" key="11">
    <source>
        <dbReference type="SAM" id="MobiDB-lite"/>
    </source>
</evidence>
<protein>
    <recommendedName>
        <fullName evidence="12">Beta-adaptin appendage C-terminal subdomain domain-containing protein</fullName>
    </recommendedName>
</protein>
<reference evidence="13" key="1">
    <citation type="submission" date="2021-01" db="EMBL/GenBank/DDBJ databases">
        <authorList>
            <person name="Corre E."/>
            <person name="Pelletier E."/>
            <person name="Niang G."/>
            <person name="Scheremetjew M."/>
            <person name="Finn R."/>
            <person name="Kale V."/>
            <person name="Holt S."/>
            <person name="Cochrane G."/>
            <person name="Meng A."/>
            <person name="Brown T."/>
            <person name="Cohen L."/>
        </authorList>
    </citation>
    <scope>NUCLEOTIDE SEQUENCE</scope>
    <source>
        <strain evidence="13">CCMP 410</strain>
    </source>
</reference>
<evidence type="ECO:0000259" key="12">
    <source>
        <dbReference type="SMART" id="SM01020"/>
    </source>
</evidence>
<dbReference type="Pfam" id="PF01602">
    <property type="entry name" value="Adaptin_N"/>
    <property type="match status" value="1"/>
</dbReference>
<evidence type="ECO:0000313" key="13">
    <source>
        <dbReference type="EMBL" id="CAD9307624.1"/>
    </source>
</evidence>
<dbReference type="PANTHER" id="PTHR11134">
    <property type="entry name" value="ADAPTOR COMPLEX SUBUNIT BETA FAMILY MEMBER"/>
    <property type="match status" value="1"/>
</dbReference>
<keyword evidence="8" id="KW-0968">Cytoplasmic vesicle</keyword>
<keyword evidence="7" id="KW-0472">Membrane</keyword>
<dbReference type="GO" id="GO:0005794">
    <property type="term" value="C:Golgi apparatus"/>
    <property type="evidence" value="ECO:0007669"/>
    <property type="project" value="UniProtKB-SubCell"/>
</dbReference>
<evidence type="ECO:0000256" key="2">
    <source>
        <dbReference type="ARBA" id="ARBA00004601"/>
    </source>
</evidence>
<dbReference type="GO" id="GO:0006886">
    <property type="term" value="P:intracellular protein transport"/>
    <property type="evidence" value="ECO:0007669"/>
    <property type="project" value="InterPro"/>
</dbReference>
<comment type="subcellular location">
    <subcellularLocation>
        <location evidence="1">Cytoplasmic vesicle</location>
        <location evidence="1">Clathrin-coated vesicle membrane</location>
        <topology evidence="1">Peripheral membrane protein</topology>
        <orientation evidence="1">Cytoplasmic side</orientation>
    </subcellularLocation>
    <subcellularLocation>
        <location evidence="2">Golgi apparatus</location>
        <location evidence="2">trans-Golgi network</location>
    </subcellularLocation>
</comment>
<evidence type="ECO:0000256" key="4">
    <source>
        <dbReference type="ARBA" id="ARBA00022448"/>
    </source>
</evidence>
<dbReference type="InterPro" id="IPR011989">
    <property type="entry name" value="ARM-like"/>
</dbReference>
<keyword evidence="5" id="KW-0653">Protein transport</keyword>
<keyword evidence="6" id="KW-0333">Golgi apparatus</keyword>
<organism evidence="13">
    <name type="scientific">Grammatophora oceanica</name>
    <dbReference type="NCBI Taxonomy" id="210454"/>
    <lineage>
        <taxon>Eukaryota</taxon>
        <taxon>Sar</taxon>
        <taxon>Stramenopiles</taxon>
        <taxon>Ochrophyta</taxon>
        <taxon>Bacillariophyta</taxon>
        <taxon>Fragilariophyceae</taxon>
        <taxon>Fragilariophycidae</taxon>
        <taxon>Rhabdonematales</taxon>
        <taxon>Grammatophoraceae</taxon>
        <taxon>Grammatophora</taxon>
    </lineage>
</organism>
<comment type="similarity">
    <text evidence="3">Belongs to the adaptor complexes large subunit family.</text>
</comment>
<evidence type="ECO:0000256" key="1">
    <source>
        <dbReference type="ARBA" id="ARBA00004145"/>
    </source>
</evidence>
<dbReference type="InterPro" id="IPR012295">
    <property type="entry name" value="TBP_dom_sf"/>
</dbReference>
<evidence type="ECO:0000256" key="5">
    <source>
        <dbReference type="ARBA" id="ARBA00022927"/>
    </source>
</evidence>
<comment type="subunit">
    <text evidence="10">Adaptor protein complexes are heterotetramers composed of two large adaptins (beta-type subunit and alpha-type or delta-type or epsilon-type or gamma-type subunit), a medium adaptin (mu-type subunit) and a small adaptin (sigma-type subunit).</text>
</comment>
<dbReference type="Pfam" id="PF09066">
    <property type="entry name" value="B2-adapt-app_C"/>
    <property type="match status" value="1"/>
</dbReference>
<dbReference type="Gene3D" id="2.60.40.1150">
    <property type="match status" value="1"/>
</dbReference>
<dbReference type="InterPro" id="IPR026739">
    <property type="entry name" value="AP_beta"/>
</dbReference>
<evidence type="ECO:0000256" key="9">
    <source>
        <dbReference type="ARBA" id="ARBA00056315"/>
    </source>
</evidence>
<dbReference type="SMART" id="SM01020">
    <property type="entry name" value="B2-adapt-app_C"/>
    <property type="match status" value="1"/>
</dbReference>
<dbReference type="FunFam" id="2.60.40.1150:FF:000002">
    <property type="entry name" value="Beta-adaptin-like protein C"/>
    <property type="match status" value="1"/>
</dbReference>
<evidence type="ECO:0000256" key="8">
    <source>
        <dbReference type="ARBA" id="ARBA00023329"/>
    </source>
</evidence>
<dbReference type="Gene3D" id="3.30.310.10">
    <property type="entry name" value="TATA-Binding Protein"/>
    <property type="match status" value="1"/>
</dbReference>
<dbReference type="AlphaFoldDB" id="A0A7S1VQ66"/>
<dbReference type="InterPro" id="IPR016024">
    <property type="entry name" value="ARM-type_fold"/>
</dbReference>
<dbReference type="GO" id="GO:0030665">
    <property type="term" value="C:clathrin-coated vesicle membrane"/>
    <property type="evidence" value="ECO:0007669"/>
    <property type="project" value="UniProtKB-SubCell"/>
</dbReference>
<name>A0A7S1VQ66_9STRA</name>
<evidence type="ECO:0000256" key="3">
    <source>
        <dbReference type="ARBA" id="ARBA00006613"/>
    </source>
</evidence>
<dbReference type="GO" id="GO:0016192">
    <property type="term" value="P:vesicle-mediated transport"/>
    <property type="evidence" value="ECO:0007669"/>
    <property type="project" value="InterPro"/>
</dbReference>